<dbReference type="Pfam" id="PF01177">
    <property type="entry name" value="Asp_Glu_race"/>
    <property type="match status" value="1"/>
</dbReference>
<dbReference type="STRING" id="1776384.GCA_900086585_01742"/>
<protein>
    <recommendedName>
        <fullName evidence="4">Hydantoin racemase</fullName>
    </recommendedName>
</protein>
<dbReference type="InterPro" id="IPR015942">
    <property type="entry name" value="Asp/Glu/hydantoin_racemase"/>
</dbReference>
<dbReference type="PANTHER" id="PTHR28047">
    <property type="entry name" value="PROTEIN DCG1"/>
    <property type="match status" value="1"/>
</dbReference>
<comment type="similarity">
    <text evidence="1">Belongs to the HyuE racemase family.</text>
</comment>
<evidence type="ECO:0000313" key="2">
    <source>
        <dbReference type="EMBL" id="RHJ86007.1"/>
    </source>
</evidence>
<dbReference type="PANTHER" id="PTHR28047:SF5">
    <property type="entry name" value="PROTEIN DCG1"/>
    <property type="match status" value="1"/>
</dbReference>
<name>A0A415DYU2_9FIRM</name>
<proteinExistence type="inferred from homology"/>
<dbReference type="EMBL" id="QRMS01000004">
    <property type="protein sequence ID" value="RHJ86007.1"/>
    <property type="molecule type" value="Genomic_DNA"/>
</dbReference>
<evidence type="ECO:0000313" key="3">
    <source>
        <dbReference type="Proteomes" id="UP000284841"/>
    </source>
</evidence>
<organism evidence="2 3">
    <name type="scientific">Emergencia timonensis</name>
    <dbReference type="NCBI Taxonomy" id="1776384"/>
    <lineage>
        <taxon>Bacteria</taxon>
        <taxon>Bacillati</taxon>
        <taxon>Bacillota</taxon>
        <taxon>Clostridia</taxon>
        <taxon>Peptostreptococcales</taxon>
        <taxon>Anaerovoracaceae</taxon>
        <taxon>Emergencia</taxon>
    </lineage>
</organism>
<comment type="caution">
    <text evidence="2">The sequence shown here is derived from an EMBL/GenBank/DDBJ whole genome shotgun (WGS) entry which is preliminary data.</text>
</comment>
<keyword evidence="3" id="KW-1185">Reference proteome</keyword>
<dbReference type="Proteomes" id="UP000284841">
    <property type="component" value="Unassembled WGS sequence"/>
</dbReference>
<reference evidence="2 3" key="1">
    <citation type="submission" date="2018-08" db="EMBL/GenBank/DDBJ databases">
        <title>A genome reference for cultivated species of the human gut microbiota.</title>
        <authorList>
            <person name="Zou Y."/>
            <person name="Xue W."/>
            <person name="Luo G."/>
        </authorList>
    </citation>
    <scope>NUCLEOTIDE SEQUENCE [LARGE SCALE GENOMIC DNA]</scope>
    <source>
        <strain evidence="2 3">AM07-24</strain>
    </source>
</reference>
<dbReference type="AlphaFoldDB" id="A0A415DYU2"/>
<dbReference type="GO" id="GO:0047661">
    <property type="term" value="F:amino-acid racemase activity"/>
    <property type="evidence" value="ECO:0007669"/>
    <property type="project" value="InterPro"/>
</dbReference>
<dbReference type="Gene3D" id="3.40.50.12500">
    <property type="match status" value="1"/>
</dbReference>
<evidence type="ECO:0008006" key="4">
    <source>
        <dbReference type="Google" id="ProtNLM"/>
    </source>
</evidence>
<evidence type="ECO:0000256" key="1">
    <source>
        <dbReference type="ARBA" id="ARBA00038414"/>
    </source>
</evidence>
<dbReference type="InterPro" id="IPR052186">
    <property type="entry name" value="Hydantoin_racemase-like"/>
</dbReference>
<gene>
    <name evidence="2" type="ORF">DW099_14305</name>
</gene>
<sequence length="240" mass="26481">MVMKIKIINPVPDLEKETVEAMRRYLAASLEAGTCIEFEPVARGFRSIETEAQGVINGAEILRLVVKAQREDCDGIFINCFDDPALIGARELSRKPVLGPYGASVHFASMISEKVGIITTDDYGICCEERKALHYQFAGRIAAVEKVEMTVLDLCEGDLLARLTACCQRLEAQQIYAVVLGCTGMNFAADELKTALKKAGLQIQVIEPLKTGVKALELLIKMEYTNAIKGTKVRMEDYIE</sequence>
<dbReference type="InterPro" id="IPR053714">
    <property type="entry name" value="Iso_Racemase_Enz_sf"/>
</dbReference>
<accession>A0A415DYU2</accession>